<dbReference type="GO" id="GO:0016237">
    <property type="term" value="P:microautophagy"/>
    <property type="evidence" value="ECO:0007669"/>
    <property type="project" value="EnsemblFungi"/>
</dbReference>
<dbReference type="Pfam" id="PF03127">
    <property type="entry name" value="GAT"/>
    <property type="match status" value="1"/>
</dbReference>
<feature type="domain" description="VHS" evidence="15">
    <location>
        <begin position="8"/>
        <end position="134"/>
    </location>
</feature>
<dbReference type="GO" id="GO:0009306">
    <property type="term" value="P:protein secretion"/>
    <property type="evidence" value="ECO:0007669"/>
    <property type="project" value="EnsemblFungi"/>
</dbReference>
<dbReference type="Gene3D" id="1.25.40.90">
    <property type="match status" value="1"/>
</dbReference>
<evidence type="ECO:0000256" key="4">
    <source>
        <dbReference type="ARBA" id="ARBA00017923"/>
    </source>
</evidence>
<dbReference type="PANTHER" id="PTHR45929">
    <property type="entry name" value="JAK PATHWAY SIGNAL TRANSDUCTION ADAPTOR MOLECULE"/>
    <property type="match status" value="1"/>
</dbReference>
<dbReference type="AlphaFoldDB" id="A0A1E4TI26"/>
<dbReference type="GO" id="GO:0010008">
    <property type="term" value="C:endosome membrane"/>
    <property type="evidence" value="ECO:0007669"/>
    <property type="project" value="UniProtKB-SubCell"/>
</dbReference>
<dbReference type="GO" id="GO:0046982">
    <property type="term" value="F:protein heterodimerization activity"/>
    <property type="evidence" value="ECO:0007669"/>
    <property type="project" value="EnsemblFungi"/>
</dbReference>
<dbReference type="SUPFAM" id="SSF50044">
    <property type="entry name" value="SH3-domain"/>
    <property type="match status" value="1"/>
</dbReference>
<dbReference type="SMART" id="SM00288">
    <property type="entry name" value="VHS"/>
    <property type="match status" value="1"/>
</dbReference>
<evidence type="ECO:0000256" key="12">
    <source>
        <dbReference type="SAM" id="Coils"/>
    </source>
</evidence>
<evidence type="ECO:0000256" key="3">
    <source>
        <dbReference type="ARBA" id="ARBA00009666"/>
    </source>
</evidence>
<reference evidence="17" key="1">
    <citation type="submission" date="2016-02" db="EMBL/GenBank/DDBJ databases">
        <title>Comparative genomics of biotechnologically important yeasts.</title>
        <authorList>
            <consortium name="DOE Joint Genome Institute"/>
            <person name="Riley R."/>
            <person name="Haridas S."/>
            <person name="Wolfe K.H."/>
            <person name="Lopes M.R."/>
            <person name="Hittinger C.T."/>
            <person name="Goker M."/>
            <person name="Salamov A."/>
            <person name="Wisecaver J."/>
            <person name="Long T.M."/>
            <person name="Aerts A.L."/>
            <person name="Barry K."/>
            <person name="Choi C."/>
            <person name="Clum A."/>
            <person name="Coughlan A.Y."/>
            <person name="Deshpande S."/>
            <person name="Douglass A.P."/>
            <person name="Hanson S.J."/>
            <person name="Klenk H.-P."/>
            <person name="Labutti K."/>
            <person name="Lapidus A."/>
            <person name="Lindquist E."/>
            <person name="Lipzen A."/>
            <person name="Meier-Kolthoff J.P."/>
            <person name="Ohm R.A."/>
            <person name="Otillar R.P."/>
            <person name="Pangilinan J."/>
            <person name="Peng Y."/>
            <person name="Rokas A."/>
            <person name="Rosa C.A."/>
            <person name="Scheuner C."/>
            <person name="Sibirny A.A."/>
            <person name="Slot J.C."/>
            <person name="Stielow J.B."/>
            <person name="Sun H."/>
            <person name="Kurtzman C.P."/>
            <person name="Blackwell M."/>
            <person name="Jeffries T.W."/>
            <person name="Grigoriev I.V."/>
        </authorList>
    </citation>
    <scope>NUCLEOTIDE SEQUENCE [LARGE SCALE GENOMIC DNA]</scope>
    <source>
        <strain evidence="17">NRRL Y-17796</strain>
    </source>
</reference>
<accession>A0A1E4TI26</accession>
<dbReference type="FunFam" id="2.30.30.40:FF:000072">
    <property type="entry name" value="Unconventional Myosin IB"/>
    <property type="match status" value="1"/>
</dbReference>
<dbReference type="InterPro" id="IPR002014">
    <property type="entry name" value="VHS_dom"/>
</dbReference>
<evidence type="ECO:0000259" key="14">
    <source>
        <dbReference type="PROSITE" id="PS50002"/>
    </source>
</evidence>
<evidence type="ECO:0000256" key="7">
    <source>
        <dbReference type="ARBA" id="ARBA00022448"/>
    </source>
</evidence>
<keyword evidence="12" id="KW-0175">Coiled coil</keyword>
<dbReference type="Gene3D" id="2.30.30.40">
    <property type="entry name" value="SH3 Domains"/>
    <property type="match status" value="1"/>
</dbReference>
<dbReference type="GO" id="GO:0031321">
    <property type="term" value="P:ascospore-type prospore assembly"/>
    <property type="evidence" value="ECO:0007669"/>
    <property type="project" value="EnsemblFungi"/>
</dbReference>
<evidence type="ECO:0000259" key="15">
    <source>
        <dbReference type="PROSITE" id="PS50179"/>
    </source>
</evidence>
<dbReference type="Gene3D" id="1.20.5.1940">
    <property type="match status" value="1"/>
</dbReference>
<dbReference type="PROSITE" id="PS50179">
    <property type="entry name" value="VHS"/>
    <property type="match status" value="1"/>
</dbReference>
<evidence type="ECO:0000256" key="8">
    <source>
        <dbReference type="ARBA" id="ARBA00022753"/>
    </source>
</evidence>
<dbReference type="GO" id="GO:0043328">
    <property type="term" value="P:protein transport to vacuole involved in ubiquitin-dependent protein catabolic process via the multivesicular body sorting pathway"/>
    <property type="evidence" value="ECO:0007669"/>
    <property type="project" value="EnsemblFungi"/>
</dbReference>
<proteinExistence type="inferred from homology"/>
<evidence type="ECO:0000256" key="5">
    <source>
        <dbReference type="ARBA" id="ARBA00018978"/>
    </source>
</evidence>
<evidence type="ECO:0000256" key="11">
    <source>
        <dbReference type="PROSITE-ProRule" id="PRU00192"/>
    </source>
</evidence>
<dbReference type="GO" id="GO:0019904">
    <property type="term" value="F:protein domain specific binding"/>
    <property type="evidence" value="ECO:0007669"/>
    <property type="project" value="EnsemblFungi"/>
</dbReference>
<comment type="subcellular location">
    <subcellularLocation>
        <location evidence="2">Endosome membrane</location>
        <topology evidence="2">Peripheral membrane protein</topology>
        <orientation evidence="2">Cytoplasmic side</orientation>
    </subcellularLocation>
</comment>
<dbReference type="OrthoDB" id="10255964at2759"/>
<dbReference type="InterPro" id="IPR008942">
    <property type="entry name" value="ENTH_VHS"/>
</dbReference>
<evidence type="ECO:0000256" key="10">
    <source>
        <dbReference type="ARBA" id="ARBA00023136"/>
    </source>
</evidence>
<dbReference type="CDD" id="cd16978">
    <property type="entry name" value="VHS_HSE1"/>
    <property type="match status" value="1"/>
</dbReference>
<gene>
    <name evidence="16" type="ORF">CANCADRAFT_16116</name>
</gene>
<dbReference type="InterPro" id="IPR001452">
    <property type="entry name" value="SH3_domain"/>
</dbReference>
<evidence type="ECO:0000256" key="2">
    <source>
        <dbReference type="ARBA" id="ARBA00004125"/>
    </source>
</evidence>
<dbReference type="PRINTS" id="PR00499">
    <property type="entry name" value="P67PHOX"/>
</dbReference>
<dbReference type="PROSITE" id="PS50002">
    <property type="entry name" value="SH3"/>
    <property type="match status" value="1"/>
</dbReference>
<feature type="non-terminal residue" evidence="16">
    <location>
        <position position="1"/>
    </location>
</feature>
<dbReference type="GO" id="GO:0005628">
    <property type="term" value="C:prospore membrane"/>
    <property type="evidence" value="ECO:0007669"/>
    <property type="project" value="EnsemblFungi"/>
</dbReference>
<evidence type="ECO:0000313" key="16">
    <source>
        <dbReference type="EMBL" id="ODV91367.1"/>
    </source>
</evidence>
<keyword evidence="8" id="KW-0967">Endosome</keyword>
<feature type="region of interest" description="Disordered" evidence="13">
    <location>
        <begin position="133"/>
        <end position="157"/>
    </location>
</feature>
<dbReference type="GO" id="GO:0006623">
    <property type="term" value="P:protein targeting to vacuole"/>
    <property type="evidence" value="ECO:0007669"/>
    <property type="project" value="EnsemblFungi"/>
</dbReference>
<keyword evidence="10" id="KW-0472">Membrane</keyword>
<keyword evidence="7" id="KW-0813">Transport</keyword>
<dbReference type="PRINTS" id="PR00452">
    <property type="entry name" value="SH3DOMAIN"/>
</dbReference>
<keyword evidence="17" id="KW-1185">Reference proteome</keyword>
<dbReference type="InterPro" id="IPR050670">
    <property type="entry name" value="STAM"/>
</dbReference>
<feature type="compositionally biased region" description="Low complexity" evidence="13">
    <location>
        <begin position="175"/>
        <end position="193"/>
    </location>
</feature>
<dbReference type="SUPFAM" id="SSF48464">
    <property type="entry name" value="ENTH/VHS domain"/>
    <property type="match status" value="1"/>
</dbReference>
<dbReference type="Proteomes" id="UP000095023">
    <property type="component" value="Unassembled WGS sequence"/>
</dbReference>
<dbReference type="GO" id="GO:0033565">
    <property type="term" value="C:ESCRT-0 complex"/>
    <property type="evidence" value="ECO:0007669"/>
    <property type="project" value="EnsemblFungi"/>
</dbReference>
<evidence type="ECO:0000256" key="6">
    <source>
        <dbReference type="ARBA" id="ARBA00022443"/>
    </source>
</evidence>
<keyword evidence="6 11" id="KW-0728">SH3 domain</keyword>
<dbReference type="InterPro" id="IPR036028">
    <property type="entry name" value="SH3-like_dom_sf"/>
</dbReference>
<dbReference type="InterPro" id="IPR004152">
    <property type="entry name" value="GAT_dom"/>
</dbReference>
<feature type="region of interest" description="Disordered" evidence="13">
    <location>
        <begin position="173"/>
        <end position="205"/>
    </location>
</feature>
<dbReference type="Pfam" id="PF00790">
    <property type="entry name" value="VHS"/>
    <property type="match status" value="1"/>
</dbReference>
<evidence type="ECO:0000256" key="13">
    <source>
        <dbReference type="SAM" id="MobiDB-lite"/>
    </source>
</evidence>
<evidence type="ECO:0000313" key="17">
    <source>
        <dbReference type="Proteomes" id="UP000095023"/>
    </source>
</evidence>
<evidence type="ECO:0000256" key="1">
    <source>
        <dbReference type="ARBA" id="ARBA00002654"/>
    </source>
</evidence>
<keyword evidence="9" id="KW-0653">Protein transport</keyword>
<dbReference type="Pfam" id="PF00018">
    <property type="entry name" value="SH3_1"/>
    <property type="match status" value="1"/>
</dbReference>
<dbReference type="SMART" id="SM00326">
    <property type="entry name" value="SH3"/>
    <property type="match status" value="1"/>
</dbReference>
<feature type="coiled-coil region" evidence="12">
    <location>
        <begin position="327"/>
        <end position="361"/>
    </location>
</feature>
<dbReference type="PANTHER" id="PTHR45929:SF3">
    <property type="entry name" value="JAK PATHWAY SIGNAL TRANSDUCTION ADAPTOR MOLECULE"/>
    <property type="match status" value="1"/>
</dbReference>
<dbReference type="GO" id="GO:0000329">
    <property type="term" value="C:fungal-type vacuole membrane"/>
    <property type="evidence" value="ECO:0007669"/>
    <property type="project" value="EnsemblFungi"/>
</dbReference>
<sequence length="362" mass="40564">LEGVVAKATDEKLTSENWEYILDVCDKINEDAENGAKNGVAALLKRLTSNAKSANVVMYCLTLAHAMSQNCGIKAQVELASKPFTQALLKIGKDNTVHAKVKSRLLEVMEELTNQYRSDPSLRLMQDAYEKLRRDVPGIKPPEKPDKQKITDADRQKEEEELRIALAMSLSELDAQSQSQTQSNETQNTAAAQAHDEKPEPAMTPATVSRVKALYDFSRSEPGELSFRKGDVITVLDAVYRDWWRGSLRGEVGIFPLNYVTPVTPPTAEELAEEAAQEAKVFAEFKNIEKLLSILTSMDERGASSSIADDVELQNLYQTTQAIRPKLVNLIDKYSQKNDELMKLSEKFQTAKEKYDRLMEES</sequence>
<dbReference type="CDD" id="cd11805">
    <property type="entry name" value="SH3_GRB2_like_C"/>
    <property type="match status" value="1"/>
</dbReference>
<feature type="non-terminal residue" evidence="16">
    <location>
        <position position="362"/>
    </location>
</feature>
<name>A0A1E4TI26_9ASCO</name>
<dbReference type="GO" id="GO:1904669">
    <property type="term" value="P:ATP export"/>
    <property type="evidence" value="ECO:0007669"/>
    <property type="project" value="EnsemblFungi"/>
</dbReference>
<feature type="domain" description="SH3" evidence="14">
    <location>
        <begin position="206"/>
        <end position="265"/>
    </location>
</feature>
<organism evidence="16 17">
    <name type="scientific">Tortispora caseinolytica NRRL Y-17796</name>
    <dbReference type="NCBI Taxonomy" id="767744"/>
    <lineage>
        <taxon>Eukaryota</taxon>
        <taxon>Fungi</taxon>
        <taxon>Dikarya</taxon>
        <taxon>Ascomycota</taxon>
        <taxon>Saccharomycotina</taxon>
        <taxon>Trigonopsidomycetes</taxon>
        <taxon>Trigonopsidales</taxon>
        <taxon>Trigonopsidaceae</taxon>
        <taxon>Tortispora</taxon>
    </lineage>
</organism>
<dbReference type="GO" id="GO:0035091">
    <property type="term" value="F:phosphatidylinositol binding"/>
    <property type="evidence" value="ECO:0007669"/>
    <property type="project" value="InterPro"/>
</dbReference>
<comment type="function">
    <text evidence="1">Component of the ESCRT-0 complex which is the sorting receptor for ubiquitinated cargo proteins at the multivesicular body (MVB).</text>
</comment>
<dbReference type="GO" id="GO:1903319">
    <property type="term" value="P:positive regulation of protein maturation"/>
    <property type="evidence" value="ECO:0007669"/>
    <property type="project" value="EnsemblFungi"/>
</dbReference>
<dbReference type="SUPFAM" id="SSF89009">
    <property type="entry name" value="GAT-like domain"/>
    <property type="match status" value="1"/>
</dbReference>
<dbReference type="GO" id="GO:0043130">
    <property type="term" value="F:ubiquitin binding"/>
    <property type="evidence" value="ECO:0007669"/>
    <property type="project" value="EnsemblFungi"/>
</dbReference>
<evidence type="ECO:0000256" key="9">
    <source>
        <dbReference type="ARBA" id="ARBA00022927"/>
    </source>
</evidence>
<protein>
    <recommendedName>
        <fullName evidence="4">Class E vacuolar protein-sorting machinery protein HSE1</fullName>
    </recommendedName>
    <alternativeName>
        <fullName evidence="5">Class E vacuolar protein-sorting machinery protein hse1</fullName>
    </alternativeName>
</protein>
<dbReference type="EMBL" id="KV453842">
    <property type="protein sequence ID" value="ODV91367.1"/>
    <property type="molecule type" value="Genomic_DNA"/>
</dbReference>
<comment type="similarity">
    <text evidence="3">Belongs to the STAM family.</text>
</comment>